<proteinExistence type="inferred from homology"/>
<reference evidence="7" key="1">
    <citation type="submission" date="2016-12" db="EMBL/GenBank/DDBJ databases">
        <title>An insight into the sialome and mialome of the sand fly, Nyssomyia neivai.</title>
        <authorList>
            <person name="Sebastian V."/>
            <person name="Goulart T.M."/>
            <person name="Oliveira W."/>
            <person name="Calvo E."/>
            <person name="Oliveira L.F."/>
            <person name="Pinto M.C."/>
            <person name="Rosselino A.M."/>
            <person name="Ribeiro J.M."/>
        </authorList>
    </citation>
    <scope>NUCLEOTIDE SEQUENCE</scope>
</reference>
<dbReference type="InterPro" id="IPR023213">
    <property type="entry name" value="CAT-like_dom_sf"/>
</dbReference>
<feature type="domain" description="Choline/carnitine acyltransferase" evidence="6">
    <location>
        <begin position="58"/>
        <end position="623"/>
    </location>
</feature>
<evidence type="ECO:0000256" key="3">
    <source>
        <dbReference type="ARBA" id="ARBA00023315"/>
    </source>
</evidence>
<dbReference type="GO" id="GO:0004092">
    <property type="term" value="F:carnitine O-acetyltransferase activity"/>
    <property type="evidence" value="ECO:0007669"/>
    <property type="project" value="TreeGrafter"/>
</dbReference>
<keyword evidence="2 5" id="KW-0808">Transferase</keyword>
<sequence length="643" mass="71887">MNWIAQKSISVLSNPSSRYLAANSRNLASFGPPAMVAVAQQRTMSSKALENPQNLPSLPVPTLKETLLKFLTTAQPHLNEEEFRRTRSLVDKFTQPGSDGETLQKLLEARGKIKSNWLAEWWLKTAYLGYRDPVVVWSSPGIVFPERQFSSQRDRLAFAAKVITASLKFKEEIDQNRIPIEKAGKNELDMQQYRKIFGTCRIPGREIDTIEFNPTSKHIVVIHRGNIFKVPVYGGSNEGEILSEEELIQQLEECVKSDKNPHPVGILTSDNRSNWGKAHDFLLADPKNRTSLGETQRALFVLCLDDAVGRPTAYATVTSHQVITGGGSQQNAGNRWYDKTVQFIVGEDGLNGLTYEHTPAEGGPIAILTDQILKYVDSGKSPIQSRVGIHEKPTHLTFNLSSDVKDCIAEAARNIDALSRNLDMDYLHFKEFGKGFMKSQKISPDSFIQIALQYTFYRLHGVPGAHYESAHTRLFVHGRTETIRSCSNDSIAFAKSMMESGNDEDRVAKLLAAINTHKDYTIQAMQGKGVDRHLLGLKLIAQENNIKLPELYSDPGYIKSSHMRLSTSQVASKYEAYMCYGPLVDNGYGCCYNPREDDMLFGISAFHSCPETSSKKFSVTLKESLIDMYKILSSTGRGIKSKL</sequence>
<evidence type="ECO:0000256" key="4">
    <source>
        <dbReference type="PIRSR" id="PIRSR600542-1"/>
    </source>
</evidence>
<name>A0A1L8DZ20_9DIPT</name>
<comment type="similarity">
    <text evidence="1 5">Belongs to the carnitine/choline acetyltransferase family.</text>
</comment>
<dbReference type="InterPro" id="IPR000542">
    <property type="entry name" value="Carn_acyl_trans"/>
</dbReference>
<dbReference type="PANTHER" id="PTHR22589:SF103">
    <property type="entry name" value="CARNITINE O-ACETYL-TRANSFERASE, ISOFORM A-RELATED"/>
    <property type="match status" value="1"/>
</dbReference>
<dbReference type="InterPro" id="IPR039551">
    <property type="entry name" value="Cho/carn_acyl_trans"/>
</dbReference>
<dbReference type="Gene3D" id="3.30.559.70">
    <property type="entry name" value="Choline/Carnitine o-acyltransferase, domain 2"/>
    <property type="match status" value="1"/>
</dbReference>
<dbReference type="PROSITE" id="PS00440">
    <property type="entry name" value="ACYLTRANSF_C_2"/>
    <property type="match status" value="1"/>
</dbReference>
<keyword evidence="3 5" id="KW-0012">Acyltransferase</keyword>
<dbReference type="Gene3D" id="3.30.559.10">
    <property type="entry name" value="Chloramphenicol acetyltransferase-like domain"/>
    <property type="match status" value="1"/>
</dbReference>
<dbReference type="SUPFAM" id="SSF52777">
    <property type="entry name" value="CoA-dependent acyltransferases"/>
    <property type="match status" value="2"/>
</dbReference>
<dbReference type="AlphaFoldDB" id="A0A1L8DZ20"/>
<protein>
    <submittedName>
        <fullName evidence="7">Putative carnitine o-acyltransferase crot</fullName>
    </submittedName>
</protein>
<evidence type="ECO:0000256" key="2">
    <source>
        <dbReference type="ARBA" id="ARBA00022679"/>
    </source>
</evidence>
<dbReference type="InterPro" id="IPR042231">
    <property type="entry name" value="Cho/carn_acyl_trans_2"/>
</dbReference>
<dbReference type="Pfam" id="PF00755">
    <property type="entry name" value="Carn_acyltransf"/>
    <property type="match status" value="1"/>
</dbReference>
<evidence type="ECO:0000259" key="6">
    <source>
        <dbReference type="Pfam" id="PF00755"/>
    </source>
</evidence>
<dbReference type="GO" id="GO:0005777">
    <property type="term" value="C:peroxisome"/>
    <property type="evidence" value="ECO:0007669"/>
    <property type="project" value="TreeGrafter"/>
</dbReference>
<evidence type="ECO:0000313" key="7">
    <source>
        <dbReference type="EMBL" id="JAV11708.1"/>
    </source>
</evidence>
<organism evidence="7">
    <name type="scientific">Nyssomyia neivai</name>
    <dbReference type="NCBI Taxonomy" id="330878"/>
    <lineage>
        <taxon>Eukaryota</taxon>
        <taxon>Metazoa</taxon>
        <taxon>Ecdysozoa</taxon>
        <taxon>Arthropoda</taxon>
        <taxon>Hexapoda</taxon>
        <taxon>Insecta</taxon>
        <taxon>Pterygota</taxon>
        <taxon>Neoptera</taxon>
        <taxon>Endopterygota</taxon>
        <taxon>Diptera</taxon>
        <taxon>Nematocera</taxon>
        <taxon>Psychodoidea</taxon>
        <taxon>Psychodidae</taxon>
        <taxon>Nyssomyia</taxon>
    </lineage>
</organism>
<accession>A0A1L8DZ20</accession>
<dbReference type="PANTHER" id="PTHR22589">
    <property type="entry name" value="CARNITINE O-ACYLTRANSFERASE"/>
    <property type="match status" value="1"/>
</dbReference>
<dbReference type="FunFam" id="3.30.559.70:FF:000010">
    <property type="entry name" value="Carnitine O-Acetyl-Transferase, isoform B"/>
    <property type="match status" value="1"/>
</dbReference>
<evidence type="ECO:0000256" key="5">
    <source>
        <dbReference type="RuleBase" id="RU003801"/>
    </source>
</evidence>
<feature type="active site" description="Proton acceptor" evidence="4">
    <location>
        <position position="357"/>
    </location>
</feature>
<dbReference type="GO" id="GO:0019254">
    <property type="term" value="P:carnitine metabolic process, CoA-linked"/>
    <property type="evidence" value="ECO:0007669"/>
    <property type="project" value="TreeGrafter"/>
</dbReference>
<evidence type="ECO:0000256" key="1">
    <source>
        <dbReference type="ARBA" id="ARBA00005232"/>
    </source>
</evidence>
<dbReference type="EMBL" id="GFDF01002376">
    <property type="protein sequence ID" value="JAV11708.1"/>
    <property type="molecule type" value="Transcribed_RNA"/>
</dbReference>